<organism evidence="2 3">
    <name type="scientific">Staphylococcus hsinchuensis</name>
    <dbReference type="NCBI Taxonomy" id="3051183"/>
    <lineage>
        <taxon>Bacteria</taxon>
        <taxon>Bacillati</taxon>
        <taxon>Bacillota</taxon>
        <taxon>Bacilli</taxon>
        <taxon>Bacillales</taxon>
        <taxon>Staphylococcaceae</taxon>
        <taxon>Staphylococcus</taxon>
    </lineage>
</organism>
<feature type="transmembrane region" description="Helical" evidence="1">
    <location>
        <begin position="12"/>
        <end position="31"/>
    </location>
</feature>
<keyword evidence="1" id="KW-0812">Transmembrane</keyword>
<evidence type="ECO:0000313" key="2">
    <source>
        <dbReference type="EMBL" id="XAF70510.1"/>
    </source>
</evidence>
<keyword evidence="1" id="KW-1133">Transmembrane helix</keyword>
<dbReference type="Pfam" id="PF13346">
    <property type="entry name" value="ABC2_membrane_5"/>
    <property type="match status" value="1"/>
</dbReference>
<proteinExistence type="predicted"/>
<dbReference type="NCBIfam" id="NF047560">
    <property type="entry name" value="PSM_export_PmtB"/>
    <property type="match status" value="1"/>
</dbReference>
<dbReference type="EMBL" id="CP128355">
    <property type="protein sequence ID" value="XAF70510.1"/>
    <property type="molecule type" value="Genomic_DNA"/>
</dbReference>
<sequence length="222" mass="25740">MKNLLIRNIKLRKWTILIYAILLILSPLHLIISNDTIFTKVSYSCVAMLLLFISLKDSGHAFRFYSKLGHRRAYDFFGSLPVSKKDLLNANYITVLVFTLVGAGILSLYNMPDSNLADSDVNFNYTIPISYMTINFFAIPIAFKQFIERKAERISFLVYLLFMFILVPFAVAFSIIGITLLFQIDFSFLNKCEWLLNYGLLVLSIIFFVINYFMQFKKLKSH</sequence>
<feature type="transmembrane region" description="Helical" evidence="1">
    <location>
        <begin position="37"/>
        <end position="55"/>
    </location>
</feature>
<gene>
    <name evidence="2" type="ORF">QQM35_10800</name>
</gene>
<protein>
    <submittedName>
        <fullName evidence="2">ABC-2 transporter permease</fullName>
    </submittedName>
</protein>
<name>A0ABZ3EDK8_9STAP</name>
<evidence type="ECO:0000256" key="1">
    <source>
        <dbReference type="SAM" id="Phobius"/>
    </source>
</evidence>
<dbReference type="InterPro" id="IPR025699">
    <property type="entry name" value="ABC2_memb-like"/>
</dbReference>
<feature type="transmembrane region" description="Helical" evidence="1">
    <location>
        <begin position="194"/>
        <end position="214"/>
    </location>
</feature>
<feature type="transmembrane region" description="Helical" evidence="1">
    <location>
        <begin position="90"/>
        <end position="111"/>
    </location>
</feature>
<feature type="transmembrane region" description="Helical" evidence="1">
    <location>
        <begin position="155"/>
        <end position="182"/>
    </location>
</feature>
<evidence type="ECO:0000313" key="3">
    <source>
        <dbReference type="Proteomes" id="UP001436297"/>
    </source>
</evidence>
<keyword evidence="3" id="KW-1185">Reference proteome</keyword>
<accession>A0ABZ3EDK8</accession>
<keyword evidence="1" id="KW-0472">Membrane</keyword>
<dbReference type="Proteomes" id="UP001436297">
    <property type="component" value="Chromosome"/>
</dbReference>
<reference evidence="2 3" key="1">
    <citation type="journal article" date="2024" name="Pathogens">
        <title>Staphylococcus hsinchuensis sp. nov., Isolated from Soymilk.</title>
        <authorList>
            <person name="Wang Y.T."/>
            <person name="Lin Y.C."/>
            <person name="Hsieh Y.H."/>
            <person name="Lin Y.T."/>
            <person name="Hamada M."/>
            <person name="Chen C.C."/>
            <person name="Liou J.S."/>
            <person name="Lee A.Y."/>
            <person name="Zhang W.L."/>
            <person name="Chen Y.T."/>
            <person name="Huang C.H."/>
        </authorList>
    </citation>
    <scope>NUCLEOTIDE SEQUENCE [LARGE SCALE GENOMIC DNA]</scope>
    <source>
        <strain evidence="2 3">H164</strain>
    </source>
</reference>
<dbReference type="RefSeq" id="WP_251518381.1">
    <property type="nucleotide sequence ID" value="NZ_CP128355.1"/>
</dbReference>
<feature type="transmembrane region" description="Helical" evidence="1">
    <location>
        <begin position="123"/>
        <end position="143"/>
    </location>
</feature>